<evidence type="ECO:0000256" key="7">
    <source>
        <dbReference type="ARBA" id="ARBA00023242"/>
    </source>
</evidence>
<evidence type="ECO:0000259" key="12">
    <source>
        <dbReference type="PROSITE" id="PS50071"/>
    </source>
</evidence>
<dbReference type="Gene3D" id="1.10.10.60">
    <property type="entry name" value="Homeodomain-like"/>
    <property type="match status" value="1"/>
</dbReference>
<dbReference type="GO" id="GO:0005634">
    <property type="term" value="C:nucleus"/>
    <property type="evidence" value="ECO:0007669"/>
    <property type="project" value="UniProtKB-SubCell"/>
</dbReference>
<evidence type="ECO:0000256" key="4">
    <source>
        <dbReference type="ARBA" id="ARBA00023125"/>
    </source>
</evidence>
<feature type="domain" description="Homeobox" evidence="12">
    <location>
        <begin position="19"/>
        <end position="84"/>
    </location>
</feature>
<dbReference type="InterPro" id="IPR044558">
    <property type="entry name" value="WOX11-like"/>
</dbReference>
<evidence type="ECO:0000256" key="11">
    <source>
        <dbReference type="SAM" id="MobiDB-lite"/>
    </source>
</evidence>
<keyword evidence="5 9" id="KW-0371">Homeobox</keyword>
<evidence type="ECO:0000256" key="6">
    <source>
        <dbReference type="ARBA" id="ARBA00023163"/>
    </source>
</evidence>
<keyword evidence="14" id="KW-1185">Reference proteome</keyword>
<dbReference type="Gene3D" id="3.30.70.270">
    <property type="match status" value="1"/>
</dbReference>
<dbReference type="FunFam" id="1.10.10.60:FF:000118">
    <property type="entry name" value="WUSCHEL-related homeobox 11"/>
    <property type="match status" value="1"/>
</dbReference>
<feature type="region of interest" description="Disordered" evidence="11">
    <location>
        <begin position="1"/>
        <end position="28"/>
    </location>
</feature>
<evidence type="ECO:0000256" key="5">
    <source>
        <dbReference type="ARBA" id="ARBA00023155"/>
    </source>
</evidence>
<evidence type="ECO:0000256" key="3">
    <source>
        <dbReference type="ARBA" id="ARBA00023015"/>
    </source>
</evidence>
<dbReference type="Pfam" id="PF00046">
    <property type="entry name" value="Homeodomain"/>
    <property type="match status" value="1"/>
</dbReference>
<dbReference type="PANTHER" id="PTHR46998:SF2">
    <property type="entry name" value="WUSCHEL-RELATED HOMEOBOX 11"/>
    <property type="match status" value="1"/>
</dbReference>
<dbReference type="GO" id="GO:0003700">
    <property type="term" value="F:DNA-binding transcription factor activity"/>
    <property type="evidence" value="ECO:0007669"/>
    <property type="project" value="InterPro"/>
</dbReference>
<protein>
    <submittedName>
        <fullName evidence="13">WUSCHEL-related homeobox 11</fullName>
    </submittedName>
</protein>
<dbReference type="Gene3D" id="3.10.10.10">
    <property type="entry name" value="HIV Type 1 Reverse Transcriptase, subunit A, domain 1"/>
    <property type="match status" value="1"/>
</dbReference>
<evidence type="ECO:0000256" key="2">
    <source>
        <dbReference type="ARBA" id="ARBA00022473"/>
    </source>
</evidence>
<dbReference type="GO" id="GO:0003677">
    <property type="term" value="F:DNA binding"/>
    <property type="evidence" value="ECO:0007669"/>
    <property type="project" value="UniProtKB-UniRule"/>
</dbReference>
<comment type="subcellular location">
    <subcellularLocation>
        <location evidence="1 9 10">Nucleus</location>
    </subcellularLocation>
</comment>
<organism evidence="13 14">
    <name type="scientific">Morella rubra</name>
    <name type="common">Chinese bayberry</name>
    <dbReference type="NCBI Taxonomy" id="262757"/>
    <lineage>
        <taxon>Eukaryota</taxon>
        <taxon>Viridiplantae</taxon>
        <taxon>Streptophyta</taxon>
        <taxon>Embryophyta</taxon>
        <taxon>Tracheophyta</taxon>
        <taxon>Spermatophyta</taxon>
        <taxon>Magnoliopsida</taxon>
        <taxon>eudicotyledons</taxon>
        <taxon>Gunneridae</taxon>
        <taxon>Pentapetalae</taxon>
        <taxon>rosids</taxon>
        <taxon>fabids</taxon>
        <taxon>Fagales</taxon>
        <taxon>Myricaceae</taxon>
        <taxon>Morella</taxon>
    </lineage>
</organism>
<dbReference type="Proteomes" id="UP000516437">
    <property type="component" value="Chromosome 2"/>
</dbReference>
<dbReference type="InterPro" id="IPR043502">
    <property type="entry name" value="DNA/RNA_pol_sf"/>
</dbReference>
<keyword evidence="4 9" id="KW-0238">DNA-binding</keyword>
<evidence type="ECO:0000313" key="14">
    <source>
        <dbReference type="Proteomes" id="UP000516437"/>
    </source>
</evidence>
<evidence type="ECO:0000313" key="13">
    <source>
        <dbReference type="EMBL" id="KAB1223146.1"/>
    </source>
</evidence>
<evidence type="ECO:0000256" key="10">
    <source>
        <dbReference type="RuleBase" id="RU000682"/>
    </source>
</evidence>
<keyword evidence="2" id="KW-0217">Developmental protein</keyword>
<keyword evidence="7 9" id="KW-0539">Nucleus</keyword>
<dbReference type="SUPFAM" id="SSF56672">
    <property type="entry name" value="DNA/RNA polymerases"/>
    <property type="match status" value="1"/>
</dbReference>
<dbReference type="OrthoDB" id="670226at2759"/>
<feature type="compositionally biased region" description="Basic and acidic residues" evidence="11">
    <location>
        <begin position="14"/>
        <end position="23"/>
    </location>
</feature>
<evidence type="ECO:0000256" key="1">
    <source>
        <dbReference type="ARBA" id="ARBA00004123"/>
    </source>
</evidence>
<evidence type="ECO:0000256" key="9">
    <source>
        <dbReference type="PROSITE-ProRule" id="PRU00108"/>
    </source>
</evidence>
<feature type="compositionally biased region" description="Polar residues" evidence="11">
    <location>
        <begin position="1"/>
        <end position="13"/>
    </location>
</feature>
<keyword evidence="6" id="KW-0804">Transcription</keyword>
<dbReference type="InterPro" id="IPR043128">
    <property type="entry name" value="Rev_trsase/Diguanyl_cyclase"/>
</dbReference>
<sequence length="671" mass="73748">MEDQGQDPNSPRQGSDRNHEPVRSRWTPKPEQILILESIFNSGMVNPPKDETVRIRKLLEKFGSVGDANVFYWFQNRRSRSRRRQRQMQANLEQRTQAQVASGATQFESGSALGFGPLSSSFVSSPSSYHLGSSSSSGPMFNNGVDHCLFSLSGQMGFPEIEQGSVVTPGVCPSDTSNLQYQIGFITVFINGVATEVPRGPLDMKAMFDQDVVLVHSSGVPVAVNEFGFLMQGLQHGESYFLCAVLALLTSKKDETWKIYVDSRAINKITIKYRFSIPRLNDMLDELTDAKIFSKIILGTRFHLLSVDKTPDTNGAKEEMCLFEAPLKSRVSPITSYPDINKGWHDRYFFMSSIRWERFLGEDHRSFEDIPHMFSPIYGVRTETPVPVVKEISRIGTSFSVALAASSVCGGSDLLEIGAKLKAQSDVIPSSGNLSIVSPSMAMPLLKQLSVFGIVIVGGPHTFALAVSPTLSVEGCWFATKKKDFEESRTSLTLCVAALSAVPAFPDDPVVLARKCFGTAMVVLDVAYMREGSRFQVRKEGRIKEIYDKLIETLGTHGIHLPPIVLLSGEIGNPSFPLWMRLGIGVLRGRLLLEGPGTLILLSLWSAWEPGFSEVVLLLEGPGILVLLSLWMRLGTEVLQGRLTLGGTGNLSSLRPMDAPGNRGSPRSSYS</sequence>
<name>A0A6A1WFI8_9ROSI</name>
<accession>A0A6A1WFI8</accession>
<dbReference type="InterPro" id="IPR009057">
    <property type="entry name" value="Homeodomain-like_sf"/>
</dbReference>
<dbReference type="EMBL" id="RXIC02000020">
    <property type="protein sequence ID" value="KAB1223146.1"/>
    <property type="molecule type" value="Genomic_DNA"/>
</dbReference>
<dbReference type="GO" id="GO:0048830">
    <property type="term" value="P:adventitious root development"/>
    <property type="evidence" value="ECO:0007669"/>
    <property type="project" value="InterPro"/>
</dbReference>
<comment type="caution">
    <text evidence="13">The sequence shown here is derived from an EMBL/GenBank/DDBJ whole genome shotgun (WGS) entry which is preliminary data.</text>
</comment>
<comment type="similarity">
    <text evidence="8">Belongs to the WUS homeobox family.</text>
</comment>
<keyword evidence="3" id="KW-0805">Transcription regulation</keyword>
<dbReference type="SMART" id="SM00389">
    <property type="entry name" value="HOX"/>
    <property type="match status" value="1"/>
</dbReference>
<feature type="DNA-binding region" description="Homeobox" evidence="9">
    <location>
        <begin position="21"/>
        <end position="85"/>
    </location>
</feature>
<evidence type="ECO:0000256" key="8">
    <source>
        <dbReference type="ARBA" id="ARBA00024040"/>
    </source>
</evidence>
<dbReference type="InterPro" id="IPR001356">
    <property type="entry name" value="HD"/>
</dbReference>
<reference evidence="13 14" key="1">
    <citation type="journal article" date="2019" name="Plant Biotechnol. J.">
        <title>The red bayberry genome and genetic basis of sex determination.</title>
        <authorList>
            <person name="Jia H.M."/>
            <person name="Jia H.J."/>
            <person name="Cai Q.L."/>
            <person name="Wang Y."/>
            <person name="Zhao H.B."/>
            <person name="Yang W.F."/>
            <person name="Wang G.Y."/>
            <person name="Li Y.H."/>
            <person name="Zhan D.L."/>
            <person name="Shen Y.T."/>
            <person name="Niu Q.F."/>
            <person name="Chang L."/>
            <person name="Qiu J."/>
            <person name="Zhao L."/>
            <person name="Xie H.B."/>
            <person name="Fu W.Y."/>
            <person name="Jin J."/>
            <person name="Li X.W."/>
            <person name="Jiao Y."/>
            <person name="Zhou C.C."/>
            <person name="Tu T."/>
            <person name="Chai C.Y."/>
            <person name="Gao J.L."/>
            <person name="Fan L.J."/>
            <person name="van de Weg E."/>
            <person name="Wang J.Y."/>
            <person name="Gao Z.S."/>
        </authorList>
    </citation>
    <scope>NUCLEOTIDE SEQUENCE [LARGE SCALE GENOMIC DNA]</scope>
    <source>
        <tissue evidence="13">Leaves</tissue>
    </source>
</reference>
<dbReference type="SUPFAM" id="SSF46689">
    <property type="entry name" value="Homeodomain-like"/>
    <property type="match status" value="1"/>
</dbReference>
<dbReference type="PANTHER" id="PTHR46998">
    <property type="entry name" value="WUSCHEL-RELATED HOMEOBOX 11"/>
    <property type="match status" value="1"/>
</dbReference>
<proteinExistence type="inferred from homology"/>
<gene>
    <name evidence="13" type="ORF">CJ030_MR2G016447</name>
</gene>
<dbReference type="PROSITE" id="PS50071">
    <property type="entry name" value="HOMEOBOX_2"/>
    <property type="match status" value="1"/>
</dbReference>
<dbReference type="AlphaFoldDB" id="A0A6A1WFI8"/>